<comment type="subcellular location">
    <subcellularLocation>
        <location evidence="1">Nucleus</location>
    </subcellularLocation>
</comment>
<evidence type="ECO:0000256" key="2">
    <source>
        <dbReference type="ARBA" id="ARBA00022723"/>
    </source>
</evidence>
<dbReference type="InterPro" id="IPR050527">
    <property type="entry name" value="Snail/Krueppel_Znf"/>
</dbReference>
<dbReference type="GO" id="GO:0008270">
    <property type="term" value="F:zinc ion binding"/>
    <property type="evidence" value="ECO:0007669"/>
    <property type="project" value="UniProtKB-KW"/>
</dbReference>
<dbReference type="InterPro" id="IPR036236">
    <property type="entry name" value="Znf_C2H2_sf"/>
</dbReference>
<dbReference type="GO" id="GO:0000981">
    <property type="term" value="F:DNA-binding transcription factor activity, RNA polymerase II-specific"/>
    <property type="evidence" value="ECO:0007669"/>
    <property type="project" value="TreeGrafter"/>
</dbReference>
<feature type="domain" description="C2H2-type" evidence="11">
    <location>
        <begin position="66"/>
        <end position="93"/>
    </location>
</feature>
<keyword evidence="5" id="KW-0862">Zinc</keyword>
<organism evidence="12">
    <name type="scientific">Timema cristinae</name>
    <name type="common">Walking stick</name>
    <dbReference type="NCBI Taxonomy" id="61476"/>
    <lineage>
        <taxon>Eukaryota</taxon>
        <taxon>Metazoa</taxon>
        <taxon>Ecdysozoa</taxon>
        <taxon>Arthropoda</taxon>
        <taxon>Hexapoda</taxon>
        <taxon>Insecta</taxon>
        <taxon>Pterygota</taxon>
        <taxon>Neoptera</taxon>
        <taxon>Polyneoptera</taxon>
        <taxon>Phasmatodea</taxon>
        <taxon>Timematodea</taxon>
        <taxon>Timematoidea</taxon>
        <taxon>Timematidae</taxon>
        <taxon>Timema</taxon>
    </lineage>
</organism>
<feature type="domain" description="C2H2-type" evidence="11">
    <location>
        <begin position="10"/>
        <end position="37"/>
    </location>
</feature>
<dbReference type="FunFam" id="3.30.160.60:FF:000733">
    <property type="entry name" value="Zinc finger protein 236 variant"/>
    <property type="match status" value="1"/>
</dbReference>
<dbReference type="GO" id="GO:0000978">
    <property type="term" value="F:RNA polymerase II cis-regulatory region sequence-specific DNA binding"/>
    <property type="evidence" value="ECO:0007669"/>
    <property type="project" value="TreeGrafter"/>
</dbReference>
<gene>
    <name evidence="12" type="ORF">TCEB3V08_LOCUS9426</name>
</gene>
<evidence type="ECO:0000256" key="1">
    <source>
        <dbReference type="ARBA" id="ARBA00004123"/>
    </source>
</evidence>
<keyword evidence="7" id="KW-0539">Nucleus</keyword>
<dbReference type="AlphaFoldDB" id="A0A7R9D808"/>
<dbReference type="FunFam" id="3.30.160.60:FF:000446">
    <property type="entry name" value="Zinc finger protein"/>
    <property type="match status" value="1"/>
</dbReference>
<dbReference type="EMBL" id="OC320503">
    <property type="protein sequence ID" value="CAD7408221.1"/>
    <property type="molecule type" value="Genomic_DNA"/>
</dbReference>
<dbReference type="PANTHER" id="PTHR24388:SF54">
    <property type="entry name" value="PROTEIN ESCARGOT"/>
    <property type="match status" value="1"/>
</dbReference>
<sequence>MRRHTGEKPFLCPMCPTSFSTRGNLKRHIKSHNGEKPWKCIECGSCFTENKSLKVHMRRHTGERPYQCRMCDQSFSQTGILKTHMAIHLNKKEHKCSECGRFFRQKSQLRLHEQRHAGLRKYNCDMCDSKFLTKGYFEMSACYKHTKTHEQHKAIDKNQSPDKQQESTAEPCRDSMHESKELVMLREEDGHKTVGGGVTRLFVKRVRKLAARSNSETDDLSLGHKLSEPITNNDSLHKAIMSEDKGRGFYDDQSESHNSDFTVVNLKELASSFQ</sequence>
<dbReference type="InterPro" id="IPR013087">
    <property type="entry name" value="Znf_C2H2_type"/>
</dbReference>
<dbReference type="SUPFAM" id="SSF57667">
    <property type="entry name" value="beta-beta-alpha zinc fingers"/>
    <property type="match status" value="3"/>
</dbReference>
<evidence type="ECO:0000256" key="5">
    <source>
        <dbReference type="ARBA" id="ARBA00022833"/>
    </source>
</evidence>
<dbReference type="FunFam" id="3.30.160.60:FF:000260">
    <property type="entry name" value="Spalt-like transcription factor 1"/>
    <property type="match status" value="1"/>
</dbReference>
<dbReference type="PANTHER" id="PTHR24388">
    <property type="entry name" value="ZINC FINGER PROTEIN"/>
    <property type="match status" value="1"/>
</dbReference>
<evidence type="ECO:0000259" key="11">
    <source>
        <dbReference type="PROSITE" id="PS50157"/>
    </source>
</evidence>
<keyword evidence="3" id="KW-0677">Repeat</keyword>
<dbReference type="Pfam" id="PF00096">
    <property type="entry name" value="zf-C2H2"/>
    <property type="match status" value="4"/>
</dbReference>
<dbReference type="Gene3D" id="3.30.160.60">
    <property type="entry name" value="Classic Zinc Finger"/>
    <property type="match status" value="4"/>
</dbReference>
<dbReference type="PROSITE" id="PS50157">
    <property type="entry name" value="ZINC_FINGER_C2H2_2"/>
    <property type="match status" value="4"/>
</dbReference>
<evidence type="ECO:0000256" key="8">
    <source>
        <dbReference type="ARBA" id="ARBA00037948"/>
    </source>
</evidence>
<dbReference type="PROSITE" id="PS00028">
    <property type="entry name" value="ZINC_FINGER_C2H2_1"/>
    <property type="match status" value="4"/>
</dbReference>
<evidence type="ECO:0000256" key="9">
    <source>
        <dbReference type="PROSITE-ProRule" id="PRU00042"/>
    </source>
</evidence>
<keyword evidence="6" id="KW-0238">DNA-binding</keyword>
<dbReference type="SMART" id="SM00355">
    <property type="entry name" value="ZnF_C2H2"/>
    <property type="match status" value="5"/>
</dbReference>
<dbReference type="GO" id="GO:0005634">
    <property type="term" value="C:nucleus"/>
    <property type="evidence" value="ECO:0007669"/>
    <property type="project" value="UniProtKB-SubCell"/>
</dbReference>
<evidence type="ECO:0000313" key="12">
    <source>
        <dbReference type="EMBL" id="CAD7408221.1"/>
    </source>
</evidence>
<evidence type="ECO:0000256" key="7">
    <source>
        <dbReference type="ARBA" id="ARBA00023242"/>
    </source>
</evidence>
<evidence type="ECO:0000256" key="10">
    <source>
        <dbReference type="SAM" id="MobiDB-lite"/>
    </source>
</evidence>
<accession>A0A7R9D808</accession>
<evidence type="ECO:0000256" key="6">
    <source>
        <dbReference type="ARBA" id="ARBA00023125"/>
    </source>
</evidence>
<feature type="domain" description="C2H2-type" evidence="11">
    <location>
        <begin position="94"/>
        <end position="121"/>
    </location>
</feature>
<protein>
    <recommendedName>
        <fullName evidence="11">C2H2-type domain-containing protein</fullName>
    </recommendedName>
</protein>
<keyword evidence="2" id="KW-0479">Metal-binding</keyword>
<evidence type="ECO:0000256" key="4">
    <source>
        <dbReference type="ARBA" id="ARBA00022771"/>
    </source>
</evidence>
<comment type="similarity">
    <text evidence="8">Belongs to the snail C2H2-type zinc-finger protein family.</text>
</comment>
<evidence type="ECO:0000256" key="3">
    <source>
        <dbReference type="ARBA" id="ARBA00022737"/>
    </source>
</evidence>
<reference evidence="12" key="1">
    <citation type="submission" date="2020-11" db="EMBL/GenBank/DDBJ databases">
        <authorList>
            <person name="Tran Van P."/>
        </authorList>
    </citation>
    <scope>NUCLEOTIDE SEQUENCE</scope>
</reference>
<dbReference type="FunFam" id="3.30.160.60:FF:002343">
    <property type="entry name" value="Zinc finger protein 33A"/>
    <property type="match status" value="1"/>
</dbReference>
<feature type="domain" description="C2H2-type" evidence="11">
    <location>
        <begin position="38"/>
        <end position="65"/>
    </location>
</feature>
<name>A0A7R9D808_TIMCR</name>
<keyword evidence="4 9" id="KW-0863">Zinc-finger</keyword>
<feature type="region of interest" description="Disordered" evidence="10">
    <location>
        <begin position="153"/>
        <end position="175"/>
    </location>
</feature>
<proteinExistence type="inferred from homology"/>